<keyword evidence="2" id="KW-0689">Ribosomal protein</keyword>
<dbReference type="GO" id="GO:0005840">
    <property type="term" value="C:ribosome"/>
    <property type="evidence" value="ECO:0007669"/>
    <property type="project" value="UniProtKB-KW"/>
</dbReference>
<name>A0AAV6WAL9_9LAMI</name>
<comment type="similarity">
    <text evidence="1">Belongs to the bacterial ribosomal protein bTHX family.</text>
</comment>
<accession>A0AAV6WAL9</accession>
<dbReference type="InterPro" id="IPR030826">
    <property type="entry name" value="Ribosomal_bTHX/bTHXc/bTHXm"/>
</dbReference>
<evidence type="ECO:0000256" key="3">
    <source>
        <dbReference type="ARBA" id="ARBA00023274"/>
    </source>
</evidence>
<protein>
    <recommendedName>
        <fullName evidence="7">30S ribosomal protein S31, mitochondrial</fullName>
    </recommendedName>
</protein>
<evidence type="ECO:0000256" key="2">
    <source>
        <dbReference type="ARBA" id="ARBA00022980"/>
    </source>
</evidence>
<dbReference type="NCBIfam" id="TIGR04560">
    <property type="entry name" value="ribo_THX"/>
    <property type="match status" value="1"/>
</dbReference>
<dbReference type="GO" id="GO:1990904">
    <property type="term" value="C:ribonucleoprotein complex"/>
    <property type="evidence" value="ECO:0007669"/>
    <property type="project" value="UniProtKB-KW"/>
</dbReference>
<keyword evidence="3" id="KW-0687">Ribonucleoprotein</keyword>
<evidence type="ECO:0000256" key="1">
    <source>
        <dbReference type="ARBA" id="ARBA00010834"/>
    </source>
</evidence>
<feature type="compositionally biased region" description="Basic residues" evidence="4">
    <location>
        <begin position="47"/>
        <end position="56"/>
    </location>
</feature>
<dbReference type="InterPro" id="IPR044695">
    <property type="entry name" value="Ribosomal_bTHXc/bTHXc_plant"/>
</dbReference>
<dbReference type="Proteomes" id="UP000826271">
    <property type="component" value="Unassembled WGS sequence"/>
</dbReference>
<comment type="caution">
    <text evidence="5">The sequence shown here is derived from an EMBL/GenBank/DDBJ whole genome shotgun (WGS) entry which is preliminary data.</text>
</comment>
<evidence type="ECO:0008006" key="7">
    <source>
        <dbReference type="Google" id="ProtNLM"/>
    </source>
</evidence>
<reference evidence="5" key="1">
    <citation type="submission" date="2019-10" db="EMBL/GenBank/DDBJ databases">
        <authorList>
            <person name="Zhang R."/>
            <person name="Pan Y."/>
            <person name="Wang J."/>
            <person name="Ma R."/>
            <person name="Yu S."/>
        </authorList>
    </citation>
    <scope>NUCLEOTIDE SEQUENCE</scope>
    <source>
        <strain evidence="5">LA-IB0</strain>
        <tissue evidence="5">Leaf</tissue>
    </source>
</reference>
<dbReference type="PANTHER" id="PTHR34550">
    <property type="entry name" value="30S RIBOSOMAL PROTEIN S31, CHLOROPLASTIC"/>
    <property type="match status" value="1"/>
</dbReference>
<gene>
    <name evidence="5" type="ORF">BUALT_Bualt19G0123100</name>
</gene>
<dbReference type="GO" id="GO:0032544">
    <property type="term" value="P:plastid translation"/>
    <property type="evidence" value="ECO:0007669"/>
    <property type="project" value="TreeGrafter"/>
</dbReference>
<dbReference type="PANTHER" id="PTHR34550:SF3">
    <property type="entry name" value="SMALL RIBOSOMAL SUBUNIT PROTEIN BTHXM"/>
    <property type="match status" value="1"/>
</dbReference>
<evidence type="ECO:0000313" key="5">
    <source>
        <dbReference type="EMBL" id="KAG8364382.1"/>
    </source>
</evidence>
<dbReference type="GO" id="GO:0009536">
    <property type="term" value="C:plastid"/>
    <property type="evidence" value="ECO:0007669"/>
    <property type="project" value="TreeGrafter"/>
</dbReference>
<dbReference type="AlphaFoldDB" id="A0AAV6WAL9"/>
<evidence type="ECO:0000256" key="4">
    <source>
        <dbReference type="SAM" id="MobiDB-lite"/>
    </source>
</evidence>
<feature type="region of interest" description="Disordered" evidence="4">
    <location>
        <begin position="39"/>
        <end position="67"/>
    </location>
</feature>
<proteinExistence type="inferred from homology"/>
<evidence type="ECO:0000313" key="6">
    <source>
        <dbReference type="Proteomes" id="UP000826271"/>
    </source>
</evidence>
<sequence length="92" mass="10396">MAMIQRCATAAVRRITAAFEQRMSFSSVDSSMKSPLGAPIVCGRGDKKTKKGKRFKGSYGNARPKKEKQVERIKDRIECSLEVKEWLSEAWN</sequence>
<dbReference type="EMBL" id="WHWC01000019">
    <property type="protein sequence ID" value="KAG8364382.1"/>
    <property type="molecule type" value="Genomic_DNA"/>
</dbReference>
<dbReference type="Pfam" id="PF17067">
    <property type="entry name" value="RPS31"/>
    <property type="match status" value="1"/>
</dbReference>
<organism evidence="5 6">
    <name type="scientific">Buddleja alternifolia</name>
    <dbReference type="NCBI Taxonomy" id="168488"/>
    <lineage>
        <taxon>Eukaryota</taxon>
        <taxon>Viridiplantae</taxon>
        <taxon>Streptophyta</taxon>
        <taxon>Embryophyta</taxon>
        <taxon>Tracheophyta</taxon>
        <taxon>Spermatophyta</taxon>
        <taxon>Magnoliopsida</taxon>
        <taxon>eudicotyledons</taxon>
        <taxon>Gunneridae</taxon>
        <taxon>Pentapetalae</taxon>
        <taxon>asterids</taxon>
        <taxon>lamiids</taxon>
        <taxon>Lamiales</taxon>
        <taxon>Scrophulariaceae</taxon>
        <taxon>Buddlejeae</taxon>
        <taxon>Buddleja</taxon>
    </lineage>
</organism>
<keyword evidence="6" id="KW-1185">Reference proteome</keyword>